<evidence type="ECO:0000256" key="2">
    <source>
        <dbReference type="ARBA" id="ARBA00002714"/>
    </source>
</evidence>
<dbReference type="InterPro" id="IPR036565">
    <property type="entry name" value="Mur-like_cat_sf"/>
</dbReference>
<evidence type="ECO:0000256" key="4">
    <source>
        <dbReference type="ARBA" id="ARBA00005150"/>
    </source>
</evidence>
<comment type="similarity">
    <text evidence="5">Belongs to the folylpolyglutamate synthase family.</text>
</comment>
<keyword evidence="15" id="KW-0289">Folate biosynthesis</keyword>
<dbReference type="PANTHER" id="PTHR11136:SF0">
    <property type="entry name" value="DIHYDROFOLATE SYNTHETASE-RELATED"/>
    <property type="match status" value="1"/>
</dbReference>
<evidence type="ECO:0000256" key="14">
    <source>
        <dbReference type="ARBA" id="ARBA00022842"/>
    </source>
</evidence>
<dbReference type="GO" id="GO:0046656">
    <property type="term" value="P:folic acid biosynthetic process"/>
    <property type="evidence" value="ECO:0007669"/>
    <property type="project" value="UniProtKB-KW"/>
</dbReference>
<dbReference type="GO" id="GO:0004326">
    <property type="term" value="F:tetrahydrofolylpolyglutamate synthase activity"/>
    <property type="evidence" value="ECO:0007669"/>
    <property type="project" value="UniProtKB-EC"/>
</dbReference>
<evidence type="ECO:0000256" key="10">
    <source>
        <dbReference type="ARBA" id="ARBA00022598"/>
    </source>
</evidence>
<keyword evidence="10 25" id="KW-0436">Ligase</keyword>
<dbReference type="UniPathway" id="UPA00077">
    <property type="reaction ID" value="UER00157"/>
</dbReference>
<dbReference type="GO" id="GO:0046872">
    <property type="term" value="F:metal ion binding"/>
    <property type="evidence" value="ECO:0007669"/>
    <property type="project" value="UniProtKB-KW"/>
</dbReference>
<protein>
    <recommendedName>
        <fullName evidence="9">Dihydrofolate synthase/folylpolyglutamate synthase</fullName>
        <ecNumber evidence="7">6.3.2.12</ecNumber>
        <ecNumber evidence="8">6.3.2.17</ecNumber>
    </recommendedName>
    <alternativeName>
        <fullName evidence="18">Folylpoly-gamma-glutamate synthetase-dihydrofolate synthetase</fullName>
    </alternativeName>
    <alternativeName>
        <fullName evidence="16">Folylpolyglutamate synthetase</fullName>
    </alternativeName>
    <alternativeName>
        <fullName evidence="17">Tetrahydrofolylpolyglutamate synthase</fullName>
    </alternativeName>
</protein>
<evidence type="ECO:0000256" key="11">
    <source>
        <dbReference type="ARBA" id="ARBA00022723"/>
    </source>
</evidence>
<dbReference type="NCBIfam" id="TIGR01499">
    <property type="entry name" value="folC"/>
    <property type="match status" value="1"/>
</dbReference>
<dbReference type="InterPro" id="IPR004101">
    <property type="entry name" value="Mur_ligase_C"/>
</dbReference>
<dbReference type="Proteomes" id="UP000198729">
    <property type="component" value="Unassembled WGS sequence"/>
</dbReference>
<evidence type="ECO:0000256" key="5">
    <source>
        <dbReference type="ARBA" id="ARBA00008276"/>
    </source>
</evidence>
<sequence length="405" mass="44131">MGLERVQQVRLAADLHPQFPVITVGGTNGKGSVCAMLEAILSEAGYRVGCYTSPHLLRFNERIRIHRQEAPDEAICAAFSAIESARQMHQTSLTYFEVGTLAAMWLFIRQSVEVAILEVGLGGRLDAVNAFDPDCAVVTSIDLDHQDYLGNTRGAIGLEKIGIFRKHKPAVCAEPEIPFIVRQHMQEMGANLFLLNEHFSYQSEDLCWHYQGHHRQDCNLPLPALNGACQLQNASAVLATLEAMEAKLPVAQDCIRRGLERVSLTGRFQQIAINPAVVVDVAHNPGAVRQLAANLNAAVPDGQTIAVVAMLKDKDIVSTIRELVGSVDCWVVAGLEVSRGASAKEMQVALRQAGIDHKCLIGVFSNVSLAYAYACDYANENDRICVFGSFHTVGAVLEVFAAINR</sequence>
<evidence type="ECO:0000256" key="22">
    <source>
        <dbReference type="ARBA" id="ARBA00049161"/>
    </source>
</evidence>
<dbReference type="GO" id="GO:0005737">
    <property type="term" value="C:cytoplasm"/>
    <property type="evidence" value="ECO:0007669"/>
    <property type="project" value="TreeGrafter"/>
</dbReference>
<evidence type="ECO:0000259" key="23">
    <source>
        <dbReference type="Pfam" id="PF02875"/>
    </source>
</evidence>
<evidence type="ECO:0000256" key="17">
    <source>
        <dbReference type="ARBA" id="ARBA00030592"/>
    </source>
</evidence>
<dbReference type="InterPro" id="IPR036615">
    <property type="entry name" value="Mur_ligase_C_dom_sf"/>
</dbReference>
<feature type="domain" description="Mur ligase central" evidence="24">
    <location>
        <begin position="24"/>
        <end position="169"/>
    </location>
</feature>
<evidence type="ECO:0000256" key="19">
    <source>
        <dbReference type="ARBA" id="ARBA00047493"/>
    </source>
</evidence>
<evidence type="ECO:0000313" key="26">
    <source>
        <dbReference type="Proteomes" id="UP000198729"/>
    </source>
</evidence>
<dbReference type="SUPFAM" id="SSF53244">
    <property type="entry name" value="MurD-like peptide ligases, peptide-binding domain"/>
    <property type="match status" value="1"/>
</dbReference>
<keyword evidence="14" id="KW-0460">Magnesium</keyword>
<evidence type="ECO:0000256" key="1">
    <source>
        <dbReference type="ARBA" id="ARBA00001946"/>
    </source>
</evidence>
<comment type="catalytic activity">
    <reaction evidence="19">
        <text>(6S)-5,6,7,8-tetrahydrofolyl-(gamma-L-Glu)(n) + L-glutamate + ATP = (6S)-5,6,7,8-tetrahydrofolyl-(gamma-L-Glu)(n+1) + ADP + phosphate + H(+)</text>
        <dbReference type="Rhea" id="RHEA:10580"/>
        <dbReference type="Rhea" id="RHEA-COMP:14738"/>
        <dbReference type="Rhea" id="RHEA-COMP:14740"/>
        <dbReference type="ChEBI" id="CHEBI:15378"/>
        <dbReference type="ChEBI" id="CHEBI:29985"/>
        <dbReference type="ChEBI" id="CHEBI:30616"/>
        <dbReference type="ChEBI" id="CHEBI:43474"/>
        <dbReference type="ChEBI" id="CHEBI:141005"/>
        <dbReference type="ChEBI" id="CHEBI:456216"/>
        <dbReference type="EC" id="6.3.2.17"/>
    </reaction>
</comment>
<dbReference type="Gene3D" id="3.90.190.20">
    <property type="entry name" value="Mur ligase, C-terminal domain"/>
    <property type="match status" value="1"/>
</dbReference>
<keyword evidence="12" id="KW-0547">Nucleotide-binding</keyword>
<evidence type="ECO:0000256" key="8">
    <source>
        <dbReference type="ARBA" id="ARBA00013025"/>
    </source>
</evidence>
<comment type="catalytic activity">
    <reaction evidence="21">
        <text>(6R)-5,10-methylenetetrahydrofolyl-(gamma-L-Glu)(n) + L-glutamate + ATP = (6R)-5,10-methylenetetrahydrofolyl-(gamma-L-Glu)(n+1) + ADP + phosphate + H(+)</text>
        <dbReference type="Rhea" id="RHEA:51912"/>
        <dbReference type="Rhea" id="RHEA-COMP:13257"/>
        <dbReference type="Rhea" id="RHEA-COMP:13258"/>
        <dbReference type="ChEBI" id="CHEBI:15378"/>
        <dbReference type="ChEBI" id="CHEBI:29985"/>
        <dbReference type="ChEBI" id="CHEBI:30616"/>
        <dbReference type="ChEBI" id="CHEBI:43474"/>
        <dbReference type="ChEBI" id="CHEBI:136572"/>
        <dbReference type="ChEBI" id="CHEBI:456216"/>
        <dbReference type="EC" id="6.3.2.17"/>
    </reaction>
</comment>
<keyword evidence="11" id="KW-0479">Metal-binding</keyword>
<evidence type="ECO:0000256" key="6">
    <source>
        <dbReference type="ARBA" id="ARBA00011245"/>
    </source>
</evidence>
<dbReference type="EC" id="6.3.2.12" evidence="7"/>
<dbReference type="EC" id="6.3.2.17" evidence="8"/>
<feature type="domain" description="Mur ligase C-terminal" evidence="23">
    <location>
        <begin position="266"/>
        <end position="390"/>
    </location>
</feature>
<evidence type="ECO:0000256" key="16">
    <source>
        <dbReference type="ARBA" id="ARBA00030048"/>
    </source>
</evidence>
<dbReference type="InterPro" id="IPR001645">
    <property type="entry name" value="Folylpolyglutamate_synth"/>
</dbReference>
<comment type="pathway">
    <text evidence="4">Cofactor biosynthesis; tetrahydrofolylpolyglutamate biosynthesis.</text>
</comment>
<dbReference type="Pfam" id="PF08245">
    <property type="entry name" value="Mur_ligase_M"/>
    <property type="match status" value="1"/>
</dbReference>
<dbReference type="STRING" id="51642.NSMM_340028"/>
<dbReference type="FunFam" id="3.40.1190.10:FF:000004">
    <property type="entry name" value="Dihydrofolate synthase/folylpolyglutamate synthase"/>
    <property type="match status" value="1"/>
</dbReference>
<dbReference type="InterPro" id="IPR013221">
    <property type="entry name" value="Mur_ligase_cen"/>
</dbReference>
<gene>
    <name evidence="25" type="primary">folC</name>
    <name evidence="25" type="ORF">NSMM_340028</name>
</gene>
<evidence type="ECO:0000259" key="24">
    <source>
        <dbReference type="Pfam" id="PF08245"/>
    </source>
</evidence>
<comment type="pathway">
    <text evidence="3">Cofactor biosynthesis; tetrahydrofolate biosynthesis; 7,8-dihydrofolate from 2-amino-4-hydroxy-6-hydroxymethyl-7,8-dihydropteridine diphosphate and 4-aminobenzoate: step 2/2.</text>
</comment>
<comment type="function">
    <text evidence="2">Functions in two distinct reactions of the de novo folate biosynthetic pathway. Catalyzes the addition of a glutamate residue to dihydropteroate (7,8-dihydropteroate or H2Pte) to form dihydrofolate (7,8-dihydrofolate monoglutamate or H2Pte-Glu). Also catalyzes successive additions of L-glutamate to tetrahydrofolate or 10-formyltetrahydrofolate or 5,10-methylenetetrahydrofolate, leading to folylpolyglutamate derivatives.</text>
</comment>
<dbReference type="EMBL" id="FMWO01000041">
    <property type="protein sequence ID" value="SCZ85092.1"/>
    <property type="molecule type" value="Genomic_DNA"/>
</dbReference>
<dbReference type="AlphaFoldDB" id="A0A1G5SD72"/>
<evidence type="ECO:0000256" key="3">
    <source>
        <dbReference type="ARBA" id="ARBA00004799"/>
    </source>
</evidence>
<dbReference type="GO" id="GO:0008841">
    <property type="term" value="F:dihydrofolate synthase activity"/>
    <property type="evidence" value="ECO:0007669"/>
    <property type="project" value="UniProtKB-EC"/>
</dbReference>
<comment type="catalytic activity">
    <reaction evidence="22">
        <text>7,8-dihydropteroate + L-glutamate + ATP = 7,8-dihydrofolate + ADP + phosphate + H(+)</text>
        <dbReference type="Rhea" id="RHEA:23584"/>
        <dbReference type="ChEBI" id="CHEBI:15378"/>
        <dbReference type="ChEBI" id="CHEBI:17839"/>
        <dbReference type="ChEBI" id="CHEBI:29985"/>
        <dbReference type="ChEBI" id="CHEBI:30616"/>
        <dbReference type="ChEBI" id="CHEBI:43474"/>
        <dbReference type="ChEBI" id="CHEBI:57451"/>
        <dbReference type="ChEBI" id="CHEBI:456216"/>
        <dbReference type="EC" id="6.3.2.12"/>
    </reaction>
</comment>
<keyword evidence="13" id="KW-0067">ATP-binding</keyword>
<evidence type="ECO:0000313" key="25">
    <source>
        <dbReference type="EMBL" id="SCZ85092.1"/>
    </source>
</evidence>
<dbReference type="Gene3D" id="3.40.1190.10">
    <property type="entry name" value="Mur-like, catalytic domain"/>
    <property type="match status" value="1"/>
</dbReference>
<dbReference type="SUPFAM" id="SSF53623">
    <property type="entry name" value="MurD-like peptide ligases, catalytic domain"/>
    <property type="match status" value="1"/>
</dbReference>
<evidence type="ECO:0000256" key="12">
    <source>
        <dbReference type="ARBA" id="ARBA00022741"/>
    </source>
</evidence>
<evidence type="ECO:0000256" key="15">
    <source>
        <dbReference type="ARBA" id="ARBA00022909"/>
    </source>
</evidence>
<evidence type="ECO:0000256" key="7">
    <source>
        <dbReference type="ARBA" id="ARBA00013023"/>
    </source>
</evidence>
<keyword evidence="26" id="KW-1185">Reference proteome</keyword>
<comment type="catalytic activity">
    <reaction evidence="20">
        <text>10-formyltetrahydrofolyl-(gamma-L-Glu)(n) + L-glutamate + ATP = 10-formyltetrahydrofolyl-(gamma-L-Glu)(n+1) + ADP + phosphate + H(+)</text>
        <dbReference type="Rhea" id="RHEA:51904"/>
        <dbReference type="Rhea" id="RHEA-COMP:13088"/>
        <dbReference type="Rhea" id="RHEA-COMP:14300"/>
        <dbReference type="ChEBI" id="CHEBI:15378"/>
        <dbReference type="ChEBI" id="CHEBI:29985"/>
        <dbReference type="ChEBI" id="CHEBI:30616"/>
        <dbReference type="ChEBI" id="CHEBI:43474"/>
        <dbReference type="ChEBI" id="CHEBI:134413"/>
        <dbReference type="ChEBI" id="CHEBI:456216"/>
        <dbReference type="EC" id="6.3.2.17"/>
    </reaction>
</comment>
<reference evidence="25 26" key="1">
    <citation type="submission" date="2016-10" db="EMBL/GenBank/DDBJ databases">
        <authorList>
            <person name="de Groot N.N."/>
        </authorList>
    </citation>
    <scope>NUCLEOTIDE SEQUENCE [LARGE SCALE GENOMIC DNA]</scope>
    <source>
        <strain evidence="25">1</strain>
    </source>
</reference>
<proteinExistence type="inferred from homology"/>
<dbReference type="Pfam" id="PF02875">
    <property type="entry name" value="Mur_ligase_C"/>
    <property type="match status" value="1"/>
</dbReference>
<dbReference type="NCBIfam" id="NF008101">
    <property type="entry name" value="PRK10846.1"/>
    <property type="match status" value="1"/>
</dbReference>
<dbReference type="GO" id="GO:0046654">
    <property type="term" value="P:tetrahydrofolate biosynthetic process"/>
    <property type="evidence" value="ECO:0007669"/>
    <property type="project" value="UniProtKB-UniPathway"/>
</dbReference>
<dbReference type="PANTHER" id="PTHR11136">
    <property type="entry name" value="FOLYLPOLYGLUTAMATE SYNTHASE-RELATED"/>
    <property type="match status" value="1"/>
</dbReference>
<dbReference type="PIRSF" id="PIRSF001563">
    <property type="entry name" value="Folylpolyglu_synth"/>
    <property type="match status" value="1"/>
</dbReference>
<comment type="subunit">
    <text evidence="6">Monomer.</text>
</comment>
<evidence type="ECO:0000256" key="21">
    <source>
        <dbReference type="ARBA" id="ARBA00049035"/>
    </source>
</evidence>
<name>A0A1G5SD72_9PROT</name>
<evidence type="ECO:0000256" key="20">
    <source>
        <dbReference type="ARBA" id="ARBA00047808"/>
    </source>
</evidence>
<comment type="cofactor">
    <cofactor evidence="1">
        <name>Mg(2+)</name>
        <dbReference type="ChEBI" id="CHEBI:18420"/>
    </cofactor>
</comment>
<evidence type="ECO:0000256" key="13">
    <source>
        <dbReference type="ARBA" id="ARBA00022840"/>
    </source>
</evidence>
<organism evidence="25 26">
    <name type="scientific">Nitrosomonas mobilis</name>
    <dbReference type="NCBI Taxonomy" id="51642"/>
    <lineage>
        <taxon>Bacteria</taxon>
        <taxon>Pseudomonadati</taxon>
        <taxon>Pseudomonadota</taxon>
        <taxon>Betaproteobacteria</taxon>
        <taxon>Nitrosomonadales</taxon>
        <taxon>Nitrosomonadaceae</taxon>
        <taxon>Nitrosomonas</taxon>
    </lineage>
</organism>
<evidence type="ECO:0000256" key="9">
    <source>
        <dbReference type="ARBA" id="ARBA00019357"/>
    </source>
</evidence>
<accession>A0A1G5SD72</accession>
<dbReference type="GO" id="GO:0005524">
    <property type="term" value="F:ATP binding"/>
    <property type="evidence" value="ECO:0007669"/>
    <property type="project" value="UniProtKB-KW"/>
</dbReference>
<evidence type="ECO:0000256" key="18">
    <source>
        <dbReference type="ARBA" id="ARBA00032510"/>
    </source>
</evidence>